<keyword evidence="3" id="KW-1185">Reference proteome</keyword>
<comment type="caution">
    <text evidence="2">The sequence shown here is derived from an EMBL/GenBank/DDBJ whole genome shotgun (WGS) entry which is preliminary data.</text>
</comment>
<evidence type="ECO:0000256" key="1">
    <source>
        <dbReference type="SAM" id="MobiDB-lite"/>
    </source>
</evidence>
<feature type="compositionally biased region" description="Polar residues" evidence="1">
    <location>
        <begin position="61"/>
        <end position="73"/>
    </location>
</feature>
<evidence type="ECO:0000313" key="3">
    <source>
        <dbReference type="Proteomes" id="UP000593564"/>
    </source>
</evidence>
<dbReference type="EMBL" id="JACBKZ010000006">
    <property type="protein sequence ID" value="KAF5949042.1"/>
    <property type="molecule type" value="Genomic_DNA"/>
</dbReference>
<reference evidence="2 3" key="2">
    <citation type="submission" date="2020-07" db="EMBL/GenBank/DDBJ databases">
        <title>Genome assembly of wild tea tree DASZ reveals pedigree and selection history of tea varieties.</title>
        <authorList>
            <person name="Zhang W."/>
        </authorList>
    </citation>
    <scope>NUCLEOTIDE SEQUENCE [LARGE SCALE GENOMIC DNA]</scope>
    <source>
        <strain evidence="3">cv. G240</strain>
        <tissue evidence="2">Leaf</tissue>
    </source>
</reference>
<feature type="region of interest" description="Disordered" evidence="1">
    <location>
        <begin position="52"/>
        <end position="81"/>
    </location>
</feature>
<accession>A0A7J7H7W9</accession>
<name>A0A7J7H7W9_CAMSI</name>
<evidence type="ECO:0000313" key="2">
    <source>
        <dbReference type="EMBL" id="KAF5949042.1"/>
    </source>
</evidence>
<dbReference type="AlphaFoldDB" id="A0A7J7H7W9"/>
<sequence>MFCHFDWAGRGSSCPIKKEEQSSTISLASAKSFPGQIKRYPRLKRQEAALAKARSSVREAASQNNNMKSNHTDPNYVPKGLSPGKLHLHPLRSYLEMEKLFKIHVYEEVEPPMFHNGLCRSKYSTEGRFFMEMEKGNFYRTKDLD</sequence>
<reference evidence="3" key="1">
    <citation type="journal article" date="2020" name="Nat. Commun.">
        <title>Genome assembly of wild tea tree DASZ reveals pedigree and selection history of tea varieties.</title>
        <authorList>
            <person name="Zhang W."/>
            <person name="Zhang Y."/>
            <person name="Qiu H."/>
            <person name="Guo Y."/>
            <person name="Wan H."/>
            <person name="Zhang X."/>
            <person name="Scossa F."/>
            <person name="Alseekh S."/>
            <person name="Zhang Q."/>
            <person name="Wang P."/>
            <person name="Xu L."/>
            <person name="Schmidt M.H."/>
            <person name="Jia X."/>
            <person name="Li D."/>
            <person name="Zhu A."/>
            <person name="Guo F."/>
            <person name="Chen W."/>
            <person name="Ni D."/>
            <person name="Usadel B."/>
            <person name="Fernie A.R."/>
            <person name="Wen W."/>
        </authorList>
    </citation>
    <scope>NUCLEOTIDE SEQUENCE [LARGE SCALE GENOMIC DNA]</scope>
    <source>
        <strain evidence="3">cv. G240</strain>
    </source>
</reference>
<gene>
    <name evidence="2" type="ORF">HYC85_014999</name>
</gene>
<proteinExistence type="predicted"/>
<protein>
    <submittedName>
        <fullName evidence="2">Uncharacterized protein</fullName>
    </submittedName>
</protein>
<organism evidence="2 3">
    <name type="scientific">Camellia sinensis</name>
    <name type="common">Tea plant</name>
    <name type="synonym">Thea sinensis</name>
    <dbReference type="NCBI Taxonomy" id="4442"/>
    <lineage>
        <taxon>Eukaryota</taxon>
        <taxon>Viridiplantae</taxon>
        <taxon>Streptophyta</taxon>
        <taxon>Embryophyta</taxon>
        <taxon>Tracheophyta</taxon>
        <taxon>Spermatophyta</taxon>
        <taxon>Magnoliopsida</taxon>
        <taxon>eudicotyledons</taxon>
        <taxon>Gunneridae</taxon>
        <taxon>Pentapetalae</taxon>
        <taxon>asterids</taxon>
        <taxon>Ericales</taxon>
        <taxon>Theaceae</taxon>
        <taxon>Camellia</taxon>
    </lineage>
</organism>
<dbReference type="Proteomes" id="UP000593564">
    <property type="component" value="Unassembled WGS sequence"/>
</dbReference>